<sequence length="129" mass="13688">MAPPRNFDYAATAVVTLGMMPGLVGINSLLRPAHALSLLGFPSPPDAQARKLAHSLMQMAGARNLTMTLATLAVWFTADRRTLGYTMLAGAPLALIDGFISRGVVDGMEWGHWTFVPVSLGLGALLALR</sequence>
<evidence type="ECO:0000256" key="1">
    <source>
        <dbReference type="SAM" id="Phobius"/>
    </source>
</evidence>
<dbReference type="OrthoDB" id="5216128at2759"/>
<evidence type="ECO:0000313" key="3">
    <source>
        <dbReference type="Proteomes" id="UP000777438"/>
    </source>
</evidence>
<name>A0A9P8VSF5_9HYPO</name>
<protein>
    <recommendedName>
        <fullName evidence="4">DUF4267 domain-containing protein</fullName>
    </recommendedName>
</protein>
<reference evidence="2 3" key="1">
    <citation type="journal article" date="2021" name="Nat. Commun.">
        <title>Genetic determinants of endophytism in the Arabidopsis root mycobiome.</title>
        <authorList>
            <person name="Mesny F."/>
            <person name="Miyauchi S."/>
            <person name="Thiergart T."/>
            <person name="Pickel B."/>
            <person name="Atanasova L."/>
            <person name="Karlsson M."/>
            <person name="Huettel B."/>
            <person name="Barry K.W."/>
            <person name="Haridas S."/>
            <person name="Chen C."/>
            <person name="Bauer D."/>
            <person name="Andreopoulos W."/>
            <person name="Pangilinan J."/>
            <person name="LaButti K."/>
            <person name="Riley R."/>
            <person name="Lipzen A."/>
            <person name="Clum A."/>
            <person name="Drula E."/>
            <person name="Henrissat B."/>
            <person name="Kohler A."/>
            <person name="Grigoriev I.V."/>
            <person name="Martin F.M."/>
            <person name="Hacquard S."/>
        </authorList>
    </citation>
    <scope>NUCLEOTIDE SEQUENCE [LARGE SCALE GENOMIC DNA]</scope>
    <source>
        <strain evidence="2 3">MPI-CAGE-CH-0241</strain>
    </source>
</reference>
<feature type="transmembrane region" description="Helical" evidence="1">
    <location>
        <begin position="85"/>
        <end position="104"/>
    </location>
</feature>
<keyword evidence="3" id="KW-1185">Reference proteome</keyword>
<comment type="caution">
    <text evidence="2">The sequence shown here is derived from an EMBL/GenBank/DDBJ whole genome shotgun (WGS) entry which is preliminary data.</text>
</comment>
<keyword evidence="1" id="KW-0812">Transmembrane</keyword>
<evidence type="ECO:0000313" key="2">
    <source>
        <dbReference type="EMBL" id="KAH6874785.1"/>
    </source>
</evidence>
<dbReference type="AlphaFoldDB" id="A0A9P8VSF5"/>
<keyword evidence="1" id="KW-1133">Transmembrane helix</keyword>
<accession>A0A9P8VSF5</accession>
<evidence type="ECO:0008006" key="4">
    <source>
        <dbReference type="Google" id="ProtNLM"/>
    </source>
</evidence>
<dbReference type="InterPro" id="IPR025363">
    <property type="entry name" value="DUF4267"/>
</dbReference>
<feature type="transmembrane region" description="Helical" evidence="1">
    <location>
        <begin position="59"/>
        <end position="78"/>
    </location>
</feature>
<dbReference type="Proteomes" id="UP000777438">
    <property type="component" value="Unassembled WGS sequence"/>
</dbReference>
<keyword evidence="1" id="KW-0472">Membrane</keyword>
<dbReference type="Pfam" id="PF14087">
    <property type="entry name" value="DUF4267"/>
    <property type="match status" value="1"/>
</dbReference>
<organism evidence="2 3">
    <name type="scientific">Thelonectria olida</name>
    <dbReference type="NCBI Taxonomy" id="1576542"/>
    <lineage>
        <taxon>Eukaryota</taxon>
        <taxon>Fungi</taxon>
        <taxon>Dikarya</taxon>
        <taxon>Ascomycota</taxon>
        <taxon>Pezizomycotina</taxon>
        <taxon>Sordariomycetes</taxon>
        <taxon>Hypocreomycetidae</taxon>
        <taxon>Hypocreales</taxon>
        <taxon>Nectriaceae</taxon>
        <taxon>Thelonectria</taxon>
    </lineage>
</organism>
<dbReference type="EMBL" id="JAGPYM010000037">
    <property type="protein sequence ID" value="KAH6874785.1"/>
    <property type="molecule type" value="Genomic_DNA"/>
</dbReference>
<gene>
    <name evidence="2" type="ORF">B0T10DRAFT_498555</name>
</gene>
<proteinExistence type="predicted"/>
<feature type="transmembrane region" description="Helical" evidence="1">
    <location>
        <begin position="110"/>
        <end position="128"/>
    </location>
</feature>